<evidence type="ECO:0000313" key="1">
    <source>
        <dbReference type="EMBL" id="CDP97385.1"/>
    </source>
</evidence>
<sequence>MLNGKQSIQFIIPYLSTSLDVQVLLPCKSGGIEREEGGTDVRLAGIGGGQISGPIAGGMGKAGKGIPAAPIWATAVSAAKEDKNNIHRQSTRSRQVANKTKLFRASRFYTKTLGELEII</sequence>
<reference evidence="1" key="1">
    <citation type="journal article" date="2007" name="Science">
        <title>Draft genome of the filarial nematode parasite Brugia malayi.</title>
        <authorList>
            <person name="Ghedin E."/>
            <person name="Wang S."/>
            <person name="Spiro D."/>
            <person name="Caler E."/>
            <person name="Zhao Q."/>
            <person name="Crabtree J."/>
            <person name="Allen J.E."/>
            <person name="Delcher A.L."/>
            <person name="Guiliano D.B."/>
            <person name="Miranda-Saavedra D."/>
            <person name="Angiuoli S.V."/>
            <person name="Creasy T."/>
            <person name="Amedeo P."/>
            <person name="Haas B."/>
            <person name="El-Sayed N.M."/>
            <person name="Wortman J.R."/>
            <person name="Feldblyum T."/>
            <person name="Tallon L."/>
            <person name="Schatz M."/>
            <person name="Shumway M."/>
            <person name="Koo H."/>
            <person name="Salzberg S.L."/>
            <person name="Schobel S."/>
            <person name="Pertea M."/>
            <person name="Pop M."/>
            <person name="White O."/>
            <person name="Barton G.J."/>
            <person name="Carlow C.K."/>
            <person name="Crawford M.J."/>
            <person name="Daub J."/>
            <person name="Dimmic M.W."/>
            <person name="Estes C.F."/>
            <person name="Foster J.M."/>
            <person name="Ganatra M."/>
            <person name="Gregory W.F."/>
            <person name="Johnson N.M."/>
            <person name="Jin J."/>
            <person name="Komuniecki R."/>
            <person name="Korf I."/>
            <person name="Kumar S."/>
            <person name="Laney S."/>
            <person name="Li B.W."/>
            <person name="Li W."/>
            <person name="Lindblom T.H."/>
            <person name="Lustigman S."/>
            <person name="Ma D."/>
            <person name="Maina C.V."/>
            <person name="Martin D.M."/>
            <person name="McCarter J.P."/>
            <person name="McReynolds L."/>
            <person name="Mitreva M."/>
            <person name="Nutman T.B."/>
            <person name="Parkinson J."/>
            <person name="Peregrin-Alvarez J.M."/>
            <person name="Poole C."/>
            <person name="Ren Q."/>
            <person name="Saunders L."/>
            <person name="Sluder A.E."/>
            <person name="Smith K."/>
            <person name="Stanke M."/>
            <person name="Unnasch T.R."/>
            <person name="Ware J."/>
            <person name="Wei A.D."/>
            <person name="Weil G."/>
            <person name="Williams D.J."/>
            <person name="Zhang Y."/>
            <person name="Williams S.A."/>
            <person name="Fraser-Liggett C."/>
            <person name="Slatko B."/>
            <person name="Blaxter M.L."/>
            <person name="Scott A.L."/>
        </authorList>
    </citation>
    <scope>NUCLEOTIDE SEQUENCE</scope>
    <source>
        <strain evidence="1">FR3</strain>
    </source>
</reference>
<organism evidence="1">
    <name type="scientific">Brugia malayi</name>
    <name type="common">Filarial nematode worm</name>
    <dbReference type="NCBI Taxonomy" id="6279"/>
    <lineage>
        <taxon>Eukaryota</taxon>
        <taxon>Metazoa</taxon>
        <taxon>Ecdysozoa</taxon>
        <taxon>Nematoda</taxon>
        <taxon>Chromadorea</taxon>
        <taxon>Rhabditida</taxon>
        <taxon>Spirurina</taxon>
        <taxon>Spiruromorpha</taxon>
        <taxon>Filarioidea</taxon>
        <taxon>Onchocercidae</taxon>
        <taxon>Brugia</taxon>
    </lineage>
</organism>
<name>A0A1I9G0J6_BRUMA</name>
<gene>
    <name evidence="1" type="primary">Bm13124</name>
    <name evidence="1" type="ORF">BM_Bm13124</name>
</gene>
<reference evidence="1" key="2">
    <citation type="submission" date="2012-12" db="EMBL/GenBank/DDBJ databases">
        <authorList>
            <consortium name="WormBase Consortium"/>
            <person name="Ghedin E."/>
            <person name="Paulini M."/>
        </authorList>
    </citation>
    <scope>NUCLEOTIDE SEQUENCE</scope>
    <source>
        <strain evidence="1">FR3</strain>
    </source>
</reference>
<dbReference type="AlphaFoldDB" id="A0A1I9G0J6"/>
<accession>A0A1I9G0J6</accession>
<dbReference type="EMBL" id="LN856981">
    <property type="protein sequence ID" value="CDP97385.1"/>
    <property type="molecule type" value="Genomic_DNA"/>
</dbReference>
<proteinExistence type="predicted"/>
<protein>
    <submittedName>
        <fullName evidence="1">Bm13124</fullName>
    </submittedName>
</protein>